<comment type="caution">
    <text evidence="2">The sequence shown here is derived from an EMBL/GenBank/DDBJ whole genome shotgun (WGS) entry which is preliminary data.</text>
</comment>
<protein>
    <submittedName>
        <fullName evidence="2">Uncharacterized protein</fullName>
    </submittedName>
</protein>
<dbReference type="EMBL" id="JAFNEN010000776">
    <property type="protein sequence ID" value="KAG8177519.1"/>
    <property type="molecule type" value="Genomic_DNA"/>
</dbReference>
<evidence type="ECO:0000313" key="3">
    <source>
        <dbReference type="Proteomes" id="UP000827092"/>
    </source>
</evidence>
<feature type="compositionally biased region" description="Basic and acidic residues" evidence="1">
    <location>
        <begin position="16"/>
        <end position="29"/>
    </location>
</feature>
<dbReference type="Proteomes" id="UP000827092">
    <property type="component" value="Unassembled WGS sequence"/>
</dbReference>
<reference evidence="2 3" key="1">
    <citation type="journal article" date="2022" name="Nat. Ecol. Evol.">
        <title>A masculinizing supergene underlies an exaggerated male reproductive morph in a spider.</title>
        <authorList>
            <person name="Hendrickx F."/>
            <person name="De Corte Z."/>
            <person name="Sonet G."/>
            <person name="Van Belleghem S.M."/>
            <person name="Kostlbacher S."/>
            <person name="Vangestel C."/>
        </authorList>
    </citation>
    <scope>NUCLEOTIDE SEQUENCE [LARGE SCALE GENOMIC DNA]</scope>
    <source>
        <strain evidence="2">W744_W776</strain>
    </source>
</reference>
<feature type="region of interest" description="Disordered" evidence="1">
    <location>
        <begin position="1"/>
        <end position="29"/>
    </location>
</feature>
<proteinExistence type="predicted"/>
<sequence>MLNNAITREGYPSPIHVHEQTPHDTTRETHITPRQYPTQFPAFSLSASPKGFTLTFECPVSGFTWANRDFIGNQLSSDNVI</sequence>
<dbReference type="AlphaFoldDB" id="A0AAV6U1S6"/>
<evidence type="ECO:0000256" key="1">
    <source>
        <dbReference type="SAM" id="MobiDB-lite"/>
    </source>
</evidence>
<keyword evidence="3" id="KW-1185">Reference proteome</keyword>
<organism evidence="2 3">
    <name type="scientific">Oedothorax gibbosus</name>
    <dbReference type="NCBI Taxonomy" id="931172"/>
    <lineage>
        <taxon>Eukaryota</taxon>
        <taxon>Metazoa</taxon>
        <taxon>Ecdysozoa</taxon>
        <taxon>Arthropoda</taxon>
        <taxon>Chelicerata</taxon>
        <taxon>Arachnida</taxon>
        <taxon>Araneae</taxon>
        <taxon>Araneomorphae</taxon>
        <taxon>Entelegynae</taxon>
        <taxon>Araneoidea</taxon>
        <taxon>Linyphiidae</taxon>
        <taxon>Erigoninae</taxon>
        <taxon>Oedothorax</taxon>
    </lineage>
</organism>
<accession>A0AAV6U1S6</accession>
<name>A0AAV6U1S6_9ARAC</name>
<evidence type="ECO:0000313" key="2">
    <source>
        <dbReference type="EMBL" id="KAG8177519.1"/>
    </source>
</evidence>
<gene>
    <name evidence="2" type="ORF">JTE90_026865</name>
</gene>